<feature type="domain" description="SUF system FeS cluster assembly SufBD core" evidence="2">
    <location>
        <begin position="177"/>
        <end position="406"/>
    </location>
</feature>
<dbReference type="InterPro" id="IPR037284">
    <property type="entry name" value="SUF_FeS_clus_asmbl_SufBD_sf"/>
</dbReference>
<dbReference type="PANTHER" id="PTHR43575:SF1">
    <property type="entry name" value="PROTEIN ABCI7, CHLOROPLASTIC"/>
    <property type="match status" value="1"/>
</dbReference>
<dbReference type="InterPro" id="IPR045595">
    <property type="entry name" value="SufBD_N"/>
</dbReference>
<dbReference type="InterPro" id="IPR055346">
    <property type="entry name" value="Fe-S_cluster_assembly_SufBD"/>
</dbReference>
<protein>
    <submittedName>
        <fullName evidence="4">Fe-S cluster assembly protein SufD</fullName>
    </submittedName>
</protein>
<evidence type="ECO:0000313" key="5">
    <source>
        <dbReference type="Proteomes" id="UP000501991"/>
    </source>
</evidence>
<dbReference type="EMBL" id="CP048836">
    <property type="protein sequence ID" value="QID16162.1"/>
    <property type="molecule type" value="Genomic_DNA"/>
</dbReference>
<name>A0A6C1AXT1_9RHOO</name>
<dbReference type="InterPro" id="IPR000825">
    <property type="entry name" value="SUF_FeS_clus_asmbl_SufBD_core"/>
</dbReference>
<evidence type="ECO:0000259" key="3">
    <source>
        <dbReference type="Pfam" id="PF19295"/>
    </source>
</evidence>
<accession>A0A6C1AXT1</accession>
<dbReference type="PANTHER" id="PTHR43575">
    <property type="entry name" value="PROTEIN ABCI7, CHLOROPLASTIC"/>
    <property type="match status" value="1"/>
</dbReference>
<dbReference type="KEGG" id="azq:G3580_00100"/>
<organism evidence="4 5">
    <name type="scientific">Nitrogeniibacter mangrovi</name>
    <dbReference type="NCBI Taxonomy" id="2016596"/>
    <lineage>
        <taxon>Bacteria</taxon>
        <taxon>Pseudomonadati</taxon>
        <taxon>Pseudomonadota</taxon>
        <taxon>Betaproteobacteria</taxon>
        <taxon>Rhodocyclales</taxon>
        <taxon>Zoogloeaceae</taxon>
        <taxon>Nitrogeniibacter</taxon>
    </lineage>
</organism>
<evidence type="ECO:0000259" key="2">
    <source>
        <dbReference type="Pfam" id="PF01458"/>
    </source>
</evidence>
<dbReference type="Pfam" id="PF19295">
    <property type="entry name" value="SufBD_N"/>
    <property type="match status" value="1"/>
</dbReference>
<dbReference type="Proteomes" id="UP000501991">
    <property type="component" value="Chromosome"/>
</dbReference>
<gene>
    <name evidence="4" type="primary">sufD</name>
    <name evidence="4" type="ORF">G3580_00100</name>
</gene>
<dbReference type="InterPro" id="IPR011542">
    <property type="entry name" value="SUF_FeS_clus_asmbl_SufD"/>
</dbReference>
<proteinExistence type="inferred from homology"/>
<evidence type="ECO:0000313" key="4">
    <source>
        <dbReference type="EMBL" id="QID16162.1"/>
    </source>
</evidence>
<dbReference type="SUPFAM" id="SSF101960">
    <property type="entry name" value="Stabilizer of iron transporter SufD"/>
    <property type="match status" value="1"/>
</dbReference>
<feature type="domain" description="SUF system FeS cluster assembly SufBD N-terminal" evidence="3">
    <location>
        <begin position="3"/>
        <end position="58"/>
    </location>
</feature>
<dbReference type="NCBIfam" id="TIGR01981">
    <property type="entry name" value="sufD"/>
    <property type="match status" value="1"/>
</dbReference>
<sequence>MGAREHFLDQLEQRQAALPGTQLPWLRRARGAARRRFAELGLPTTRDEDWKYTRLTHLDAQPLELAGPARITPEAALLAPHLIAGCDRLVFVDGRLAPALSCLEAHAEDVVIEGLANALDTVPMRCAHWLRADADGVAHADGFTALAAAAWTDGAFIDLPAGHGLARPLQLLFVTTLSDATLCTRNRIRLGAGARARIVEHHVGLGTGACLNDTLTEIELADGAHLDHVKLQAEGPRATHIAALRVDQAAGSRLASTSIALGARLSRTGIATRLGGEGAQAGLNGLYLADGRRHVDHHTLVDHASPGATSRERYKGIVDGGGRAVFNGRVIVRADAQGSDAAQANHNLLLSEHAEVDTKPQLEIWADDVKCSHGATVGQLDADALHYLRSRGIGATAARALLIEAFAGDIVAGLEPPALRAHVDACVRERLPGAGGSS</sequence>
<keyword evidence="5" id="KW-1185">Reference proteome</keyword>
<evidence type="ECO:0000256" key="1">
    <source>
        <dbReference type="ARBA" id="ARBA00043967"/>
    </source>
</evidence>
<reference evidence="4 5" key="1">
    <citation type="submission" date="2020-02" db="EMBL/GenBank/DDBJ databases">
        <title>Nitrogenibacter mangrovi gen. nov., sp. nov. isolated from mangrove sediment, a denitrifying betaproteobacterium.</title>
        <authorList>
            <person name="Liao H."/>
            <person name="Tian Y."/>
        </authorList>
    </citation>
    <scope>NUCLEOTIDE SEQUENCE [LARGE SCALE GENOMIC DNA]</scope>
    <source>
        <strain evidence="4 5">M9-3-2</strain>
    </source>
</reference>
<dbReference type="Pfam" id="PF01458">
    <property type="entry name" value="SUFBD_core"/>
    <property type="match status" value="1"/>
</dbReference>
<dbReference type="RefSeq" id="WP_173763328.1">
    <property type="nucleotide sequence ID" value="NZ_CP048836.1"/>
</dbReference>
<dbReference type="GO" id="GO:0016226">
    <property type="term" value="P:iron-sulfur cluster assembly"/>
    <property type="evidence" value="ECO:0007669"/>
    <property type="project" value="InterPro"/>
</dbReference>
<comment type="similarity">
    <text evidence="1">Belongs to the iron-sulfur cluster assembly SufBD family.</text>
</comment>
<dbReference type="AlphaFoldDB" id="A0A6C1AXT1"/>